<feature type="site" description="Interaction with DNA" evidence="10">
    <location>
        <position position="141"/>
    </location>
</feature>
<dbReference type="GO" id="GO:0003677">
    <property type="term" value="F:DNA binding"/>
    <property type="evidence" value="ECO:0007669"/>
    <property type="project" value="UniProtKB-KW"/>
</dbReference>
<dbReference type="NCBIfam" id="TIGR01051">
    <property type="entry name" value="topA_bact"/>
    <property type="match status" value="1"/>
</dbReference>
<evidence type="ECO:0000256" key="10">
    <source>
        <dbReference type="HAMAP-Rule" id="MF_00952"/>
    </source>
</evidence>
<dbReference type="PANTHER" id="PTHR42785:SF1">
    <property type="entry name" value="DNA TOPOISOMERASE"/>
    <property type="match status" value="1"/>
</dbReference>
<dbReference type="Gene3D" id="2.70.20.10">
    <property type="entry name" value="Topoisomerase I, domain 3"/>
    <property type="match status" value="1"/>
</dbReference>
<dbReference type="SMART" id="SM00436">
    <property type="entry name" value="TOP1Bc"/>
    <property type="match status" value="1"/>
</dbReference>
<dbReference type="InterPro" id="IPR005733">
    <property type="entry name" value="TopoI_bac-type"/>
</dbReference>
<dbReference type="GO" id="GO:0008270">
    <property type="term" value="F:zinc ion binding"/>
    <property type="evidence" value="ECO:0007669"/>
    <property type="project" value="UniProtKB-KW"/>
</dbReference>
<dbReference type="InterPro" id="IPR013825">
    <property type="entry name" value="Topo_IA_cen_sub2"/>
</dbReference>
<dbReference type="InterPro" id="IPR013498">
    <property type="entry name" value="Topo_IA_Znf"/>
</dbReference>
<dbReference type="Gene3D" id="1.10.460.10">
    <property type="entry name" value="Topoisomerase I, domain 2"/>
    <property type="match status" value="1"/>
</dbReference>
<dbReference type="HAMAP" id="MF_00952">
    <property type="entry name" value="Topoisom_1_prok"/>
    <property type="match status" value="1"/>
</dbReference>
<keyword evidence="7 10" id="KW-0799">Topoisomerase</keyword>
<dbReference type="InterPro" id="IPR013497">
    <property type="entry name" value="Topo_IA_cen"/>
</dbReference>
<feature type="site" description="Interaction with DNA" evidence="10">
    <location>
        <position position="156"/>
    </location>
</feature>
<dbReference type="AlphaFoldDB" id="A0A2M8L4B7"/>
<dbReference type="InterPro" id="IPR006171">
    <property type="entry name" value="TOPRIM_dom"/>
</dbReference>
<evidence type="ECO:0000256" key="5">
    <source>
        <dbReference type="ARBA" id="ARBA00022833"/>
    </source>
</evidence>
<dbReference type="InterPro" id="IPR034149">
    <property type="entry name" value="TOPRIM_TopoI"/>
</dbReference>
<feature type="site" description="Interaction with DNA" evidence="10">
    <location>
        <position position="492"/>
    </location>
</feature>
<dbReference type="CDD" id="cd03363">
    <property type="entry name" value="TOPRIM_TopoIA_TopoI"/>
    <property type="match status" value="1"/>
</dbReference>
<dbReference type="PRINTS" id="PR00417">
    <property type="entry name" value="PRTPISMRASEI"/>
</dbReference>
<keyword evidence="3" id="KW-0479">Metal-binding</keyword>
<dbReference type="EC" id="5.6.2.1" evidence="10"/>
<evidence type="ECO:0000256" key="6">
    <source>
        <dbReference type="ARBA" id="ARBA00022842"/>
    </source>
</evidence>
<feature type="site" description="Interaction with DNA" evidence="10">
    <location>
        <position position="149"/>
    </location>
</feature>
<comment type="subunit">
    <text evidence="10">Monomer.</text>
</comment>
<dbReference type="InterPro" id="IPR023406">
    <property type="entry name" value="Topo_IA_AS"/>
</dbReference>
<evidence type="ECO:0000256" key="1">
    <source>
        <dbReference type="ARBA" id="ARBA00000213"/>
    </source>
</evidence>
<reference evidence="14" key="1">
    <citation type="submission" date="2017-09" db="EMBL/GenBank/DDBJ databases">
        <title>Depth-based differentiation of microbial function through sediment-hosted aquifers and enrichment of novel symbionts in the deep terrestrial subsurface.</title>
        <authorList>
            <person name="Probst A.J."/>
            <person name="Ladd B."/>
            <person name="Jarett J.K."/>
            <person name="Geller-Mcgrath D.E."/>
            <person name="Sieber C.M.K."/>
            <person name="Emerson J.B."/>
            <person name="Anantharaman K."/>
            <person name="Thomas B.C."/>
            <person name="Malmstrom R."/>
            <person name="Stieglmeier M."/>
            <person name="Klingl A."/>
            <person name="Woyke T."/>
            <person name="Ryan C.M."/>
            <person name="Banfield J.F."/>
        </authorList>
    </citation>
    <scope>NUCLEOTIDE SEQUENCE [LARGE SCALE GENOMIC DNA]</scope>
</reference>
<evidence type="ECO:0000259" key="12">
    <source>
        <dbReference type="PROSITE" id="PS52039"/>
    </source>
</evidence>
<evidence type="ECO:0000256" key="8">
    <source>
        <dbReference type="ARBA" id="ARBA00023125"/>
    </source>
</evidence>
<dbReference type="PROSITE" id="PS00396">
    <property type="entry name" value="TOPO_IA_1"/>
    <property type="match status" value="1"/>
</dbReference>
<dbReference type="Proteomes" id="UP000231474">
    <property type="component" value="Unassembled WGS sequence"/>
</dbReference>
<dbReference type="Gene3D" id="3.30.65.10">
    <property type="entry name" value="Bacterial Topoisomerase I, domain 1"/>
    <property type="match status" value="2"/>
</dbReference>
<dbReference type="EMBL" id="PFEK01000008">
    <property type="protein sequence ID" value="PJE67780.1"/>
    <property type="molecule type" value="Genomic_DNA"/>
</dbReference>
<evidence type="ECO:0000256" key="9">
    <source>
        <dbReference type="ARBA" id="ARBA00023235"/>
    </source>
</evidence>
<proteinExistence type="inferred from homology"/>
<dbReference type="InterPro" id="IPR028612">
    <property type="entry name" value="Topoisom_1_IA"/>
</dbReference>
<dbReference type="GO" id="GO:0005694">
    <property type="term" value="C:chromosome"/>
    <property type="evidence" value="ECO:0007669"/>
    <property type="project" value="InterPro"/>
</dbReference>
<dbReference type="GO" id="GO:0003917">
    <property type="term" value="F:DNA topoisomerase type I (single strand cut, ATP-independent) activity"/>
    <property type="evidence" value="ECO:0007669"/>
    <property type="project" value="UniProtKB-UniRule"/>
</dbReference>
<dbReference type="SUPFAM" id="SSF57783">
    <property type="entry name" value="Zinc beta-ribbon"/>
    <property type="match status" value="2"/>
</dbReference>
<gene>
    <name evidence="10" type="primary">topA</name>
    <name evidence="13" type="ORF">COU95_00450</name>
</gene>
<evidence type="ECO:0000256" key="3">
    <source>
        <dbReference type="ARBA" id="ARBA00022723"/>
    </source>
</evidence>
<feature type="region of interest" description="Interaction with DNA" evidence="10">
    <location>
        <begin position="164"/>
        <end position="169"/>
    </location>
</feature>
<dbReference type="PROSITE" id="PS52039">
    <property type="entry name" value="TOPO_IA_2"/>
    <property type="match status" value="1"/>
</dbReference>
<accession>A0A2M8L4B7</accession>
<dbReference type="SMART" id="SM00437">
    <property type="entry name" value="TOP1Ac"/>
    <property type="match status" value="1"/>
</dbReference>
<feature type="site" description="Interaction with DNA" evidence="10">
    <location>
        <position position="140"/>
    </location>
</feature>
<feature type="site" description="Interaction with DNA" evidence="10">
    <location>
        <position position="32"/>
    </location>
</feature>
<feature type="active site" description="O-(5'-phospho-DNA)-tyrosine intermediate" evidence="10">
    <location>
        <position position="297"/>
    </location>
</feature>
<dbReference type="PANTHER" id="PTHR42785">
    <property type="entry name" value="DNA TOPOISOMERASE, TYPE IA, CORE"/>
    <property type="match status" value="1"/>
</dbReference>
<comment type="similarity">
    <text evidence="2 10">Belongs to the type IA topoisomerase family.</text>
</comment>
<keyword evidence="8 10" id="KW-0238">DNA-binding</keyword>
<evidence type="ECO:0000256" key="2">
    <source>
        <dbReference type="ARBA" id="ARBA00009446"/>
    </source>
</evidence>
<comment type="function">
    <text evidence="10">Releases the supercoiling and torsional tension of DNA, which is introduced during the DNA replication and transcription, by transiently cleaving and rejoining one strand of the DNA duplex. Introduces a single-strand break via transesterification at a target site in duplex DNA. The scissile phosphodiester is attacked by the catalytic tyrosine of the enzyme, resulting in the formation of a DNA-(5'-phosphotyrosyl)-enzyme intermediate and the expulsion of a 3'-OH DNA strand. The free DNA strand then undergoes passage around the unbroken strand, thus removing DNA supercoils. Finally, in the religation step, the DNA 3'-OH attacks the covalent intermediate to expel the active-site tyrosine and restore the DNA phosphodiester backbone.</text>
</comment>
<dbReference type="Pfam" id="PF01751">
    <property type="entry name" value="Toprim"/>
    <property type="match status" value="1"/>
</dbReference>
<evidence type="ECO:0000256" key="4">
    <source>
        <dbReference type="ARBA" id="ARBA00022771"/>
    </source>
</evidence>
<dbReference type="InterPro" id="IPR003601">
    <property type="entry name" value="Topo_IA_2"/>
</dbReference>
<protein>
    <recommendedName>
        <fullName evidence="10">DNA topoisomerase 1</fullName>
        <ecNumber evidence="10">5.6.2.1</ecNumber>
    </recommendedName>
    <alternativeName>
        <fullName evidence="10">DNA topoisomerase I</fullName>
    </alternativeName>
</protein>
<keyword evidence="9 10" id="KW-0413">Isomerase</keyword>
<feature type="site" description="Interaction with DNA" evidence="10">
    <location>
        <position position="299"/>
    </location>
</feature>
<dbReference type="InterPro" id="IPR013826">
    <property type="entry name" value="Topo_IA_cen_sub3"/>
</dbReference>
<keyword evidence="6" id="KW-0460">Magnesium</keyword>
<dbReference type="CDD" id="cd00186">
    <property type="entry name" value="TOP1Ac"/>
    <property type="match status" value="1"/>
</dbReference>
<feature type="site" description="Interaction with DNA" evidence="10">
    <location>
        <position position="144"/>
    </location>
</feature>
<dbReference type="Pfam" id="PF01396">
    <property type="entry name" value="Zn_ribbon_Top1"/>
    <property type="match status" value="2"/>
</dbReference>
<dbReference type="Gene3D" id="3.40.50.140">
    <property type="match status" value="1"/>
</dbReference>
<dbReference type="Gene3D" id="1.10.290.10">
    <property type="entry name" value="Topoisomerase I, domain 4"/>
    <property type="match status" value="1"/>
</dbReference>
<dbReference type="GO" id="GO:0006265">
    <property type="term" value="P:DNA topological change"/>
    <property type="evidence" value="ECO:0007669"/>
    <property type="project" value="UniProtKB-UniRule"/>
</dbReference>
<dbReference type="InterPro" id="IPR000380">
    <property type="entry name" value="Topo_IA"/>
</dbReference>
<dbReference type="Pfam" id="PF01131">
    <property type="entry name" value="Topoisom_bac"/>
    <property type="match status" value="1"/>
</dbReference>
<evidence type="ECO:0000256" key="7">
    <source>
        <dbReference type="ARBA" id="ARBA00023029"/>
    </source>
</evidence>
<dbReference type="PROSITE" id="PS50880">
    <property type="entry name" value="TOPRIM"/>
    <property type="match status" value="1"/>
</dbReference>
<dbReference type="InterPro" id="IPR023405">
    <property type="entry name" value="Topo_IA_core_domain"/>
</dbReference>
<name>A0A2M8L4B7_9BACT</name>
<evidence type="ECO:0000313" key="13">
    <source>
        <dbReference type="EMBL" id="PJE67780.1"/>
    </source>
</evidence>
<organism evidence="13 14">
    <name type="scientific">Candidatus Shapirobacteria bacterium CG10_big_fil_rev_8_21_14_0_10_40_9</name>
    <dbReference type="NCBI Taxonomy" id="1974888"/>
    <lineage>
        <taxon>Bacteria</taxon>
        <taxon>Candidatus Shapironibacteriota</taxon>
    </lineage>
</organism>
<dbReference type="InterPro" id="IPR003602">
    <property type="entry name" value="Topo_IA_DNA-bd_dom"/>
</dbReference>
<feature type="domain" description="Topo IA-type catalytic" evidence="12">
    <location>
        <begin position="130"/>
        <end position="561"/>
    </location>
</feature>
<keyword evidence="4" id="KW-0863">Zinc-finger</keyword>
<comment type="catalytic activity">
    <reaction evidence="1 10">
        <text>ATP-independent breakage of single-stranded DNA, followed by passage and rejoining.</text>
        <dbReference type="EC" id="5.6.2.1"/>
    </reaction>
</comment>
<dbReference type="SMART" id="SM00493">
    <property type="entry name" value="TOPRIM"/>
    <property type="match status" value="1"/>
</dbReference>
<dbReference type="SUPFAM" id="SSF56712">
    <property type="entry name" value="Prokaryotic type I DNA topoisomerase"/>
    <property type="match status" value="1"/>
</dbReference>
<evidence type="ECO:0000313" key="14">
    <source>
        <dbReference type="Proteomes" id="UP000231474"/>
    </source>
</evidence>
<evidence type="ECO:0000259" key="11">
    <source>
        <dbReference type="PROSITE" id="PS50880"/>
    </source>
</evidence>
<comment type="caution">
    <text evidence="13">The sequence shown here is derived from an EMBL/GenBank/DDBJ whole genome shotgun (WGS) entry which is preliminary data.</text>
</comment>
<feature type="domain" description="Toprim" evidence="11">
    <location>
        <begin position="2"/>
        <end position="114"/>
    </location>
</feature>
<sequence>MKNLIIVESPTKARTLSQFLGKEFVVESTMGHIRDLPERKIGIKTDKDFKPEYVLIPGKKEIIDTLKKEAEKAKKIYLATDPDREGEAIAWHVSQILKVPHSPDTFLRIVFHEITKSAIEKALENPRGIDMDLVSAQQARRILDRIVGYKLSPLLWFKIRKGLSAGRVQSVAVRLIVDREREIEKFVPVEYWEIYADLKKHLGGKLPEAPVFSSKLVSKNGQKIEVHHKDETGVLVSELEKAGYEVKNIDKKETRRFPNPPFTTSTLQQQGANRLGWPAKKTMRTAQDLYEKGLITYHRTDSTNIAKEAIFACRDYIKKTYGENFLPEAPRFYKTKSRVAQEAHEAVRPTEVTRDAQKVAGEMDKDGARLYELVWKRFVACQMKEAVYDETKLSVLATAQTNFFVLESLGRIIKFAGWLSVFGKEEGEEEGETQLPPLDVGDELDLVKLESFQKFTQPPPRYNEASLIKTLEEYGIGRPSTYAPIISTIQDRQYVEKLEGRFSATALGFAVCDFLVEYFPDIVDFAFTAHMEEDLDEIANGKKEWVPVVREFYIPFNTKLTSVSKVAERVTVETEVTDEKCPDCGAPLVVRIGRFGKFLSCSKFPECKFAKPYLRDAGFVCQKCGAKMVVKKSKKGKTFYGCSNWPACNFATWRKPKEAGEARP</sequence>
<dbReference type="InterPro" id="IPR013824">
    <property type="entry name" value="Topo_IA_cen_sub1"/>
</dbReference>
<keyword evidence="5" id="KW-0862">Zinc</keyword>